<organism evidence="2 3">
    <name type="scientific">Paracoccus stylophorae</name>
    <dbReference type="NCBI Taxonomy" id="659350"/>
    <lineage>
        <taxon>Bacteria</taxon>
        <taxon>Pseudomonadati</taxon>
        <taxon>Pseudomonadota</taxon>
        <taxon>Alphaproteobacteria</taxon>
        <taxon>Rhodobacterales</taxon>
        <taxon>Paracoccaceae</taxon>
        <taxon>Paracoccus</taxon>
    </lineage>
</organism>
<evidence type="ECO:0000313" key="2">
    <source>
        <dbReference type="EMBL" id="WCR12648.1"/>
    </source>
</evidence>
<keyword evidence="3" id="KW-1185">Reference proteome</keyword>
<reference evidence="2 3" key="1">
    <citation type="submission" date="2021-01" db="EMBL/GenBank/DDBJ databases">
        <title>Biogeographic distribution of Paracoccus.</title>
        <authorList>
            <person name="Hollensteiner J."/>
            <person name="Leineberger J."/>
            <person name="Brinkhoff T."/>
            <person name="Daniel R."/>
        </authorList>
    </citation>
    <scope>NUCLEOTIDE SEQUENCE [LARGE SCALE GENOMIC DNA]</scope>
    <source>
        <strain evidence="2 3">LMG25392</strain>
    </source>
</reference>
<dbReference type="SUPFAM" id="SSF52266">
    <property type="entry name" value="SGNH hydrolase"/>
    <property type="match status" value="1"/>
</dbReference>
<dbReference type="PANTHER" id="PTHR30383">
    <property type="entry name" value="THIOESTERASE 1/PROTEASE 1/LYSOPHOSPHOLIPASE L1"/>
    <property type="match status" value="1"/>
</dbReference>
<accession>A0ABY7T0I9</accession>
<dbReference type="InterPro" id="IPR013830">
    <property type="entry name" value="SGNH_hydro"/>
</dbReference>
<dbReference type="InterPro" id="IPR008265">
    <property type="entry name" value="Lipase_GDSL_AS"/>
</dbReference>
<evidence type="ECO:0000313" key="3">
    <source>
        <dbReference type="Proteomes" id="UP001218412"/>
    </source>
</evidence>
<dbReference type="InterPro" id="IPR036514">
    <property type="entry name" value="SGNH_hydro_sf"/>
</dbReference>
<dbReference type="Proteomes" id="UP001218412">
    <property type="component" value="Chromosome"/>
</dbReference>
<feature type="domain" description="SGNH hydrolase-type esterase" evidence="1">
    <location>
        <begin position="24"/>
        <end position="188"/>
    </location>
</feature>
<proteinExistence type="predicted"/>
<sequence length="212" mass="21902">MASAAALALAGGPVSARPLPRILAFGDSLTAGYGLAAGEGLVPVLSDWLAEHGQPARIVNGGLSGETTYGGRVRIGWSLRRGADAVMVELGGNDMLAGFPPAQAEANLDAILTRAGAGGRPVLLVGIRSPARDRATQQEWAAIWPRLARRHGTLLWPDLYAPIAALAPDRRGAMLQADGLHPSAAGVRLIVQALGPSVLALIARLPAARRTL</sequence>
<dbReference type="EMBL" id="CP067134">
    <property type="protein sequence ID" value="WCR12648.1"/>
    <property type="molecule type" value="Genomic_DNA"/>
</dbReference>
<dbReference type="Pfam" id="PF13472">
    <property type="entry name" value="Lipase_GDSL_2"/>
    <property type="match status" value="1"/>
</dbReference>
<dbReference type="InterPro" id="IPR051532">
    <property type="entry name" value="Ester_Hydrolysis_Enzymes"/>
</dbReference>
<dbReference type="PANTHER" id="PTHR30383:SF24">
    <property type="entry name" value="THIOESTERASE 1_PROTEASE 1_LYSOPHOSPHOLIPASE L1"/>
    <property type="match status" value="1"/>
</dbReference>
<dbReference type="Gene3D" id="3.40.50.1110">
    <property type="entry name" value="SGNH hydrolase"/>
    <property type="match status" value="1"/>
</dbReference>
<dbReference type="CDD" id="cd01822">
    <property type="entry name" value="Lysophospholipase_L1_like"/>
    <property type="match status" value="1"/>
</dbReference>
<dbReference type="PROSITE" id="PS01098">
    <property type="entry name" value="LIPASE_GDSL_SER"/>
    <property type="match status" value="1"/>
</dbReference>
<name>A0ABY7T0I9_9RHOB</name>
<protein>
    <submittedName>
        <fullName evidence="2">Arylesterase</fullName>
    </submittedName>
</protein>
<evidence type="ECO:0000259" key="1">
    <source>
        <dbReference type="Pfam" id="PF13472"/>
    </source>
</evidence>
<gene>
    <name evidence="2" type="ORF">JHW45_15570</name>
</gene>